<organism evidence="1 2">
    <name type="scientific">Frankia nepalensis</name>
    <dbReference type="NCBI Taxonomy" id="1836974"/>
    <lineage>
        <taxon>Bacteria</taxon>
        <taxon>Bacillati</taxon>
        <taxon>Actinomycetota</taxon>
        <taxon>Actinomycetes</taxon>
        <taxon>Frankiales</taxon>
        <taxon>Frankiaceae</taxon>
        <taxon>Frankia</taxon>
    </lineage>
</organism>
<dbReference type="Proteomes" id="UP000604475">
    <property type="component" value="Unassembled WGS sequence"/>
</dbReference>
<dbReference type="EMBL" id="JAEACQ010000243">
    <property type="protein sequence ID" value="MBL7630123.1"/>
    <property type="molecule type" value="Genomic_DNA"/>
</dbReference>
<dbReference type="RefSeq" id="WP_203004672.1">
    <property type="nucleotide sequence ID" value="NZ_JADWYU010000136.1"/>
</dbReference>
<comment type="caution">
    <text evidence="1">The sequence shown here is derived from an EMBL/GenBank/DDBJ whole genome shotgun (WGS) entry which is preliminary data.</text>
</comment>
<evidence type="ECO:0000313" key="1">
    <source>
        <dbReference type="EMBL" id="MBL7630123.1"/>
    </source>
</evidence>
<accession>A0A937RDI5</accession>
<dbReference type="PANTHER" id="PTHR36221:SF1">
    <property type="entry name" value="DUF742 DOMAIN-CONTAINING PROTEIN"/>
    <property type="match status" value="1"/>
</dbReference>
<keyword evidence="2" id="KW-1185">Reference proteome</keyword>
<gene>
    <name evidence="1" type="ORF">I7412_23740</name>
</gene>
<dbReference type="Pfam" id="PF05331">
    <property type="entry name" value="DUF742"/>
    <property type="match status" value="1"/>
</dbReference>
<name>A0A937RDI5_9ACTN</name>
<protein>
    <submittedName>
        <fullName evidence="1">DUF742 domain-containing protein</fullName>
    </submittedName>
</protein>
<sequence>MTPSPSNGAPSAWEEGGPERLYVLTGGRGASGRRADLDLITLVVARAAARPEMQPEHAAILRMCHWPLSMAEISAYLKLPFSVVAVLVSDLLRDSLVEVRASVRMEGIGDPELLKAVMNGLQRL</sequence>
<dbReference type="AlphaFoldDB" id="A0A937RDI5"/>
<reference evidence="1" key="1">
    <citation type="submission" date="2020-12" db="EMBL/GenBank/DDBJ databases">
        <title>Genomic characterization of non-nitrogen-fixing Frankia strains.</title>
        <authorList>
            <person name="Carlos-Shanley C."/>
            <person name="Guerra T."/>
            <person name="Hahn D."/>
        </authorList>
    </citation>
    <scope>NUCLEOTIDE SEQUENCE</scope>
    <source>
        <strain evidence="1">CN6</strain>
    </source>
</reference>
<proteinExistence type="predicted"/>
<evidence type="ECO:0000313" key="2">
    <source>
        <dbReference type="Proteomes" id="UP000604475"/>
    </source>
</evidence>
<dbReference type="PANTHER" id="PTHR36221">
    <property type="entry name" value="DUF742 DOMAIN-CONTAINING PROTEIN"/>
    <property type="match status" value="1"/>
</dbReference>
<dbReference type="InterPro" id="IPR007995">
    <property type="entry name" value="DUF742"/>
</dbReference>